<feature type="domain" description="Mos1 transposase HTH" evidence="1">
    <location>
        <begin position="13"/>
        <end position="57"/>
    </location>
</feature>
<reference evidence="2" key="1">
    <citation type="submission" date="2020-02" db="EMBL/GenBank/DDBJ databases">
        <title>Relaxed selection underlies rapid genomic changes in the transitions from sociality to social parasitism in ants.</title>
        <authorList>
            <person name="Bi X."/>
        </authorList>
    </citation>
    <scope>NUCLEOTIDE SEQUENCE</scope>
    <source>
        <strain evidence="2">BGI-DK2014c</strain>
        <tissue evidence="2">Whole body</tissue>
    </source>
</reference>
<evidence type="ECO:0000313" key="3">
    <source>
        <dbReference type="Proteomes" id="UP000668214"/>
    </source>
</evidence>
<feature type="non-terminal residue" evidence="2">
    <location>
        <position position="1"/>
    </location>
</feature>
<dbReference type="PANTHER" id="PTHR46060:SF1">
    <property type="entry name" value="MARINER MOS1 TRANSPOSASE-LIKE PROTEIN"/>
    <property type="match status" value="1"/>
</dbReference>
<evidence type="ECO:0000313" key="2">
    <source>
        <dbReference type="EMBL" id="KAG5316052.1"/>
    </source>
</evidence>
<name>A0A836ELB4_9HYME</name>
<dbReference type="EMBL" id="JAANIA010002346">
    <property type="protein sequence ID" value="KAG5316052.1"/>
    <property type="molecule type" value="Genomic_DNA"/>
</dbReference>
<dbReference type="PANTHER" id="PTHR46060">
    <property type="entry name" value="MARINER MOS1 TRANSPOSASE-LIKE PROTEIN"/>
    <property type="match status" value="1"/>
</dbReference>
<dbReference type="Proteomes" id="UP000668214">
    <property type="component" value="Unassembled WGS sequence"/>
</dbReference>
<dbReference type="AlphaFoldDB" id="A0A836ELB4"/>
<dbReference type="InterPro" id="IPR052709">
    <property type="entry name" value="Transposase-MT_Hybrid"/>
</dbReference>
<proteinExistence type="predicted"/>
<feature type="non-terminal residue" evidence="2">
    <location>
        <position position="253"/>
    </location>
</feature>
<keyword evidence="3" id="KW-1185">Reference proteome</keyword>
<comment type="caution">
    <text evidence="2">The sequence shown here is derived from an EMBL/GenBank/DDBJ whole genome shotgun (WGS) entry which is preliminary data.</text>
</comment>
<dbReference type="Pfam" id="PF17906">
    <property type="entry name" value="HTH_48"/>
    <property type="match status" value="1"/>
</dbReference>
<organism evidence="2 3">
    <name type="scientific">Pseudoatta argentina</name>
    <dbReference type="NCBI Taxonomy" id="621737"/>
    <lineage>
        <taxon>Eukaryota</taxon>
        <taxon>Metazoa</taxon>
        <taxon>Ecdysozoa</taxon>
        <taxon>Arthropoda</taxon>
        <taxon>Hexapoda</taxon>
        <taxon>Insecta</taxon>
        <taxon>Pterygota</taxon>
        <taxon>Neoptera</taxon>
        <taxon>Endopterygota</taxon>
        <taxon>Hymenoptera</taxon>
        <taxon>Apocrita</taxon>
        <taxon>Aculeata</taxon>
        <taxon>Formicoidea</taxon>
        <taxon>Formicidae</taxon>
        <taxon>Myrmicinae</taxon>
        <taxon>Pseudoatta</taxon>
    </lineage>
</organism>
<dbReference type="InterPro" id="IPR041426">
    <property type="entry name" value="Mos1_HTH"/>
</dbReference>
<gene>
    <name evidence="2" type="ORF">G6Z78_0010986</name>
</gene>
<protein>
    <submittedName>
        <fullName evidence="2">MOS1T transposase</fullName>
    </submittedName>
</protein>
<accession>A0A836ELB4</accession>
<sequence length="253" mass="27863">IFCRVTILIMEQRAAIKFCFKLKKTPSETLELLQTAYGNECLSRSKVFEWYARFKAGRESLADDPREGRPSTSTTDANIERVRVAVASNPRATVEMLSDELHISEGSVHTILTGELGKSKICANVVQPQNRRLSSLTLCSRSHKVDRLCDVLVFGAASTTDVGGLALGVDRTDRFCGFGESATNRLGRWNSNCSPRVTEKIAPGEKFYWEKGGLGAMSCAVQRSELRSAAIKRSQHDSVAIYGEEIAALLQAR</sequence>
<evidence type="ECO:0000259" key="1">
    <source>
        <dbReference type="Pfam" id="PF17906"/>
    </source>
</evidence>
<dbReference type="Gene3D" id="1.10.10.1450">
    <property type="match status" value="1"/>
</dbReference>